<feature type="short sequence motif" description="GXSXG" evidence="2">
    <location>
        <begin position="54"/>
        <end position="58"/>
    </location>
</feature>
<sequence>MSIFTNIFKKKEKSKKIISFDGGGVRVIAGIVFLKKLEIASGKNISDIFDMFVGTSAGAFNAACLAFDGMSASKLKTYWSKDYTKKIMETSFFWDQASLIQARPRYETKGRVKVLSEIFNNKTLGESKKPIVTLCYDVEQREHIVHSSMLTPKISFIDAVSASSAAPMYFPTYQIKNGSWMIDGGVVTNNPTLVGFNYASKYFNSNNIKILSIGAGLNKQKIKGEASSKWGGVGWLRNDIMGMMLDSEIHNDIATSMFDKKYLRINSPIGKINKMLDDDSDENLERIHLMGLEWWSQFGDQALKFIED</sequence>
<dbReference type="GO" id="GO:0016042">
    <property type="term" value="P:lipid catabolic process"/>
    <property type="evidence" value="ECO:0007669"/>
    <property type="project" value="UniProtKB-UniRule"/>
</dbReference>
<protein>
    <submittedName>
        <fullName evidence="4">Patatin-like phospholipase family protein</fullName>
    </submittedName>
</protein>
<gene>
    <name evidence="4" type="ORF">ISR29_05845</name>
</gene>
<evidence type="ECO:0000259" key="3">
    <source>
        <dbReference type="PROSITE" id="PS51635"/>
    </source>
</evidence>
<dbReference type="EMBL" id="JADHSG010000011">
    <property type="protein sequence ID" value="MBL6903706.1"/>
    <property type="molecule type" value="Genomic_DNA"/>
</dbReference>
<dbReference type="GO" id="GO:0016787">
    <property type="term" value="F:hydrolase activity"/>
    <property type="evidence" value="ECO:0007669"/>
    <property type="project" value="UniProtKB-UniRule"/>
</dbReference>
<reference evidence="4" key="1">
    <citation type="submission" date="2020-10" db="EMBL/GenBank/DDBJ databases">
        <title>Microbiome of the Black Sea water column analyzed by genome centric metagenomics.</title>
        <authorList>
            <person name="Cabello-Yeves P.J."/>
            <person name="Callieri C."/>
            <person name="Picazo A."/>
            <person name="Mehrshad M."/>
            <person name="Haro-Moreno J.M."/>
            <person name="Roda-Garcia J."/>
            <person name="Dzembekova N."/>
            <person name="Slabakova V."/>
            <person name="Slabakova N."/>
            <person name="Moncheva S."/>
            <person name="Rodriguez-Valera F."/>
        </authorList>
    </citation>
    <scope>NUCLEOTIDE SEQUENCE</scope>
    <source>
        <strain evidence="4">BS30m-G43</strain>
    </source>
</reference>
<dbReference type="CDD" id="cd07199">
    <property type="entry name" value="Pat17_PNPLA8_PNPLA9_like"/>
    <property type="match status" value="1"/>
</dbReference>
<dbReference type="InterPro" id="IPR047156">
    <property type="entry name" value="Teg/CotR/CapV-like"/>
</dbReference>
<name>A0A937M2Y6_9GAMM</name>
<keyword evidence="2" id="KW-0442">Lipid degradation</keyword>
<dbReference type="InterPro" id="IPR002641">
    <property type="entry name" value="PNPLA_dom"/>
</dbReference>
<evidence type="ECO:0000256" key="1">
    <source>
        <dbReference type="ARBA" id="ARBA00023098"/>
    </source>
</evidence>
<evidence type="ECO:0000256" key="2">
    <source>
        <dbReference type="PROSITE-ProRule" id="PRU01161"/>
    </source>
</evidence>
<dbReference type="PANTHER" id="PTHR24138">
    <property type="entry name" value="INTRACELLLAR PHOSPHOLIPASE A FAMILY"/>
    <property type="match status" value="1"/>
</dbReference>
<feature type="active site" description="Nucleophile" evidence="2">
    <location>
        <position position="56"/>
    </location>
</feature>
<keyword evidence="2" id="KW-0378">Hydrolase</keyword>
<feature type="domain" description="PNPLA" evidence="3">
    <location>
        <begin position="18"/>
        <end position="196"/>
    </location>
</feature>
<keyword evidence="1 2" id="KW-0443">Lipid metabolism</keyword>
<dbReference type="Pfam" id="PF01734">
    <property type="entry name" value="Patatin"/>
    <property type="match status" value="1"/>
</dbReference>
<proteinExistence type="predicted"/>
<organism evidence="4 5">
    <name type="scientific">SAR86 cluster bacterium</name>
    <dbReference type="NCBI Taxonomy" id="2030880"/>
    <lineage>
        <taxon>Bacteria</taxon>
        <taxon>Pseudomonadati</taxon>
        <taxon>Pseudomonadota</taxon>
        <taxon>Gammaproteobacteria</taxon>
        <taxon>SAR86 cluster</taxon>
    </lineage>
</organism>
<dbReference type="Proteomes" id="UP000705230">
    <property type="component" value="Unassembled WGS sequence"/>
</dbReference>
<dbReference type="InterPro" id="IPR016035">
    <property type="entry name" value="Acyl_Trfase/lysoPLipase"/>
</dbReference>
<evidence type="ECO:0000313" key="5">
    <source>
        <dbReference type="Proteomes" id="UP000705230"/>
    </source>
</evidence>
<feature type="short sequence motif" description="DGA/G" evidence="2">
    <location>
        <begin position="183"/>
        <end position="185"/>
    </location>
</feature>
<comment type="caution">
    <text evidence="4">The sequence shown here is derived from an EMBL/GenBank/DDBJ whole genome shotgun (WGS) entry which is preliminary data.</text>
</comment>
<evidence type="ECO:0000313" key="4">
    <source>
        <dbReference type="EMBL" id="MBL6903706.1"/>
    </source>
</evidence>
<dbReference type="SUPFAM" id="SSF52151">
    <property type="entry name" value="FabD/lysophospholipase-like"/>
    <property type="match status" value="1"/>
</dbReference>
<dbReference type="PANTHER" id="PTHR24138:SF12">
    <property type="entry name" value="PATATIN FAMILY PROTEIN"/>
    <property type="match status" value="1"/>
</dbReference>
<dbReference type="AlphaFoldDB" id="A0A937M2Y6"/>
<accession>A0A937M2Y6</accession>
<feature type="active site" description="Proton acceptor" evidence="2">
    <location>
        <position position="183"/>
    </location>
</feature>
<dbReference type="Gene3D" id="3.40.1090.10">
    <property type="entry name" value="Cytosolic phospholipase A2 catalytic domain"/>
    <property type="match status" value="1"/>
</dbReference>
<comment type="caution">
    <text evidence="2">Lacks conserved residue(s) required for the propagation of feature annotation.</text>
</comment>
<dbReference type="PROSITE" id="PS51635">
    <property type="entry name" value="PNPLA"/>
    <property type="match status" value="1"/>
</dbReference>